<dbReference type="Pfam" id="PF00069">
    <property type="entry name" value="Pkinase"/>
    <property type="match status" value="1"/>
</dbReference>
<keyword evidence="6 11" id="KW-0547">Nucleotide-binding</keyword>
<dbReference type="GO" id="GO:0106310">
    <property type="term" value="F:protein serine kinase activity"/>
    <property type="evidence" value="ECO:0007669"/>
    <property type="project" value="RHEA"/>
</dbReference>
<gene>
    <name evidence="16" type="ORF">H696_00703</name>
</gene>
<dbReference type="Proteomes" id="UP000030693">
    <property type="component" value="Unassembled WGS sequence"/>
</dbReference>
<dbReference type="InterPro" id="IPR036871">
    <property type="entry name" value="PX_dom_sf"/>
</dbReference>
<dbReference type="PANTHER" id="PTHR24351">
    <property type="entry name" value="RIBOSOMAL PROTEIN S6 KINASE"/>
    <property type="match status" value="1"/>
</dbReference>
<evidence type="ECO:0000259" key="14">
    <source>
        <dbReference type="PROSITE" id="PS50195"/>
    </source>
</evidence>
<reference evidence="16" key="1">
    <citation type="submission" date="2013-04" db="EMBL/GenBank/DDBJ databases">
        <title>The Genome Sequence of Fonticula alba ATCC 38817.</title>
        <authorList>
            <consortium name="The Broad Institute Genomics Platform"/>
            <person name="Russ C."/>
            <person name="Cuomo C."/>
            <person name="Burger G."/>
            <person name="Gray M.W."/>
            <person name="Holland P.W.H."/>
            <person name="King N."/>
            <person name="Lang F.B.F."/>
            <person name="Roger A.J."/>
            <person name="Ruiz-Trillo I."/>
            <person name="Brown M."/>
            <person name="Walker B."/>
            <person name="Young S."/>
            <person name="Zeng Q."/>
            <person name="Gargeya S."/>
            <person name="Fitzgerald M."/>
            <person name="Haas B."/>
            <person name="Abouelleil A."/>
            <person name="Allen A.W."/>
            <person name="Alvarado L."/>
            <person name="Arachchi H.M."/>
            <person name="Berlin A.M."/>
            <person name="Chapman S.B."/>
            <person name="Gainer-Dewar J."/>
            <person name="Goldberg J."/>
            <person name="Griggs A."/>
            <person name="Gujja S."/>
            <person name="Hansen M."/>
            <person name="Howarth C."/>
            <person name="Imamovic A."/>
            <person name="Ireland A."/>
            <person name="Larimer J."/>
            <person name="McCowan C."/>
            <person name="Murphy C."/>
            <person name="Pearson M."/>
            <person name="Poon T.W."/>
            <person name="Priest M."/>
            <person name="Roberts A."/>
            <person name="Saif S."/>
            <person name="Shea T."/>
            <person name="Sisk P."/>
            <person name="Sykes S."/>
            <person name="Wortman J."/>
            <person name="Nusbaum C."/>
            <person name="Birren B."/>
        </authorList>
    </citation>
    <scope>NUCLEOTIDE SEQUENCE [LARGE SCALE GENOMIC DNA]</scope>
    <source>
        <strain evidence="16">ATCC 38817</strain>
    </source>
</reference>
<dbReference type="GO" id="GO:0005524">
    <property type="term" value="F:ATP binding"/>
    <property type="evidence" value="ECO:0007669"/>
    <property type="project" value="UniProtKB-UniRule"/>
</dbReference>
<evidence type="ECO:0000256" key="11">
    <source>
        <dbReference type="PROSITE-ProRule" id="PRU10141"/>
    </source>
</evidence>
<dbReference type="Pfam" id="PF00787">
    <property type="entry name" value="PX"/>
    <property type="match status" value="1"/>
</dbReference>
<evidence type="ECO:0000256" key="5">
    <source>
        <dbReference type="ARBA" id="ARBA00022679"/>
    </source>
</evidence>
<evidence type="ECO:0000256" key="6">
    <source>
        <dbReference type="ARBA" id="ARBA00022741"/>
    </source>
</evidence>
<evidence type="ECO:0000313" key="16">
    <source>
        <dbReference type="EMBL" id="KCV73160.1"/>
    </source>
</evidence>
<dbReference type="InterPro" id="IPR017441">
    <property type="entry name" value="Protein_kinase_ATP_BS"/>
</dbReference>
<accession>A0A058ZFJ5</accession>
<evidence type="ECO:0000256" key="7">
    <source>
        <dbReference type="ARBA" id="ARBA00022777"/>
    </source>
</evidence>
<comment type="similarity">
    <text evidence="1">Belongs to the protein kinase superfamily. AGC Ser/Thr protein kinase family.</text>
</comment>
<keyword evidence="17" id="KW-1185">Reference proteome</keyword>
<feature type="compositionally biased region" description="Low complexity" evidence="12">
    <location>
        <begin position="203"/>
        <end position="235"/>
    </location>
</feature>
<keyword evidence="5" id="KW-0808">Transferase</keyword>
<dbReference type="OrthoDB" id="63267at2759"/>
<keyword evidence="3" id="KW-0723">Serine/threonine-protein kinase</keyword>
<comment type="catalytic activity">
    <reaction evidence="9">
        <text>L-threonyl-[protein] + ATP = O-phospho-L-threonyl-[protein] + ADP + H(+)</text>
        <dbReference type="Rhea" id="RHEA:46608"/>
        <dbReference type="Rhea" id="RHEA-COMP:11060"/>
        <dbReference type="Rhea" id="RHEA-COMP:11605"/>
        <dbReference type="ChEBI" id="CHEBI:15378"/>
        <dbReference type="ChEBI" id="CHEBI:30013"/>
        <dbReference type="ChEBI" id="CHEBI:30616"/>
        <dbReference type="ChEBI" id="CHEBI:61977"/>
        <dbReference type="ChEBI" id="CHEBI:456216"/>
        <dbReference type="EC" id="2.7.11.1"/>
    </reaction>
</comment>
<evidence type="ECO:0000256" key="10">
    <source>
        <dbReference type="ARBA" id="ARBA00048679"/>
    </source>
</evidence>
<dbReference type="PROSITE" id="PS00108">
    <property type="entry name" value="PROTEIN_KINASE_ST"/>
    <property type="match status" value="1"/>
</dbReference>
<dbReference type="PROSITE" id="PS50011">
    <property type="entry name" value="PROTEIN_KINASE_DOM"/>
    <property type="match status" value="1"/>
</dbReference>
<dbReference type="Gene3D" id="1.10.510.10">
    <property type="entry name" value="Transferase(Phosphotransferase) domain 1"/>
    <property type="match status" value="1"/>
</dbReference>
<dbReference type="EMBL" id="KB932201">
    <property type="protein sequence ID" value="KCV73160.1"/>
    <property type="molecule type" value="Genomic_DNA"/>
</dbReference>
<comment type="catalytic activity">
    <reaction evidence="10">
        <text>L-seryl-[protein] + ATP = O-phospho-L-seryl-[protein] + ADP + H(+)</text>
        <dbReference type="Rhea" id="RHEA:17989"/>
        <dbReference type="Rhea" id="RHEA-COMP:9863"/>
        <dbReference type="Rhea" id="RHEA-COMP:11604"/>
        <dbReference type="ChEBI" id="CHEBI:15378"/>
        <dbReference type="ChEBI" id="CHEBI:29999"/>
        <dbReference type="ChEBI" id="CHEBI:30616"/>
        <dbReference type="ChEBI" id="CHEBI:83421"/>
        <dbReference type="ChEBI" id="CHEBI:456216"/>
        <dbReference type="EC" id="2.7.11.1"/>
    </reaction>
</comment>
<dbReference type="InterPro" id="IPR017892">
    <property type="entry name" value="Pkinase_C"/>
</dbReference>
<evidence type="ECO:0000256" key="8">
    <source>
        <dbReference type="ARBA" id="ARBA00022840"/>
    </source>
</evidence>
<keyword evidence="7 16" id="KW-0418">Kinase</keyword>
<dbReference type="InterPro" id="IPR001683">
    <property type="entry name" value="PX_dom"/>
</dbReference>
<dbReference type="PROSITE" id="PS50195">
    <property type="entry name" value="PX"/>
    <property type="match status" value="1"/>
</dbReference>
<dbReference type="InterPro" id="IPR000961">
    <property type="entry name" value="AGC-kinase_C"/>
</dbReference>
<dbReference type="eggNOG" id="KOG0598">
    <property type="taxonomic scope" value="Eukaryota"/>
</dbReference>
<dbReference type="InterPro" id="IPR000719">
    <property type="entry name" value="Prot_kinase_dom"/>
</dbReference>
<dbReference type="InterPro" id="IPR008271">
    <property type="entry name" value="Ser/Thr_kinase_AS"/>
</dbReference>
<evidence type="ECO:0000259" key="15">
    <source>
        <dbReference type="PROSITE" id="PS51285"/>
    </source>
</evidence>
<evidence type="ECO:0000256" key="12">
    <source>
        <dbReference type="SAM" id="MobiDB-lite"/>
    </source>
</evidence>
<dbReference type="Gene3D" id="3.30.1520.10">
    <property type="entry name" value="Phox-like domain"/>
    <property type="match status" value="1"/>
</dbReference>
<dbReference type="OMA" id="CAYFIFR"/>
<feature type="domain" description="AGC-kinase C-terminal" evidence="15">
    <location>
        <begin position="517"/>
        <end position="631"/>
    </location>
</feature>
<keyword evidence="4" id="KW-0597">Phosphoprotein</keyword>
<dbReference type="EC" id="2.7.11.1" evidence="2"/>
<evidence type="ECO:0000256" key="1">
    <source>
        <dbReference type="ARBA" id="ARBA00009903"/>
    </source>
</evidence>
<feature type="domain" description="Protein kinase" evidence="13">
    <location>
        <begin position="258"/>
        <end position="516"/>
    </location>
</feature>
<dbReference type="SUPFAM" id="SSF56112">
    <property type="entry name" value="Protein kinase-like (PK-like)"/>
    <property type="match status" value="1"/>
</dbReference>
<dbReference type="FunFam" id="3.30.200.20:FF:000524">
    <property type="entry name" value="Non-specific serine/threonine protein kinase"/>
    <property type="match status" value="1"/>
</dbReference>
<dbReference type="PROSITE" id="PS51285">
    <property type="entry name" value="AGC_KINASE_CTER"/>
    <property type="match status" value="1"/>
</dbReference>
<feature type="domain" description="PX" evidence="14">
    <location>
        <begin position="41"/>
        <end position="153"/>
    </location>
</feature>
<feature type="binding site" evidence="11">
    <location>
        <position position="287"/>
    </location>
    <ligand>
        <name>ATP</name>
        <dbReference type="ChEBI" id="CHEBI:30616"/>
    </ligand>
</feature>
<proteinExistence type="inferred from homology"/>
<dbReference type="GO" id="GO:0004674">
    <property type="term" value="F:protein serine/threonine kinase activity"/>
    <property type="evidence" value="ECO:0007669"/>
    <property type="project" value="UniProtKB-KW"/>
</dbReference>
<dbReference type="RefSeq" id="XP_009492861.1">
    <property type="nucleotide sequence ID" value="XM_009494586.1"/>
</dbReference>
<evidence type="ECO:0000256" key="9">
    <source>
        <dbReference type="ARBA" id="ARBA00047899"/>
    </source>
</evidence>
<keyword evidence="8 11" id="KW-0067">ATP-binding</keyword>
<dbReference type="SMART" id="SM00220">
    <property type="entry name" value="S_TKc"/>
    <property type="match status" value="1"/>
</dbReference>
<evidence type="ECO:0000313" key="17">
    <source>
        <dbReference type="Proteomes" id="UP000030693"/>
    </source>
</evidence>
<dbReference type="SUPFAM" id="SSF64268">
    <property type="entry name" value="PX domain"/>
    <property type="match status" value="1"/>
</dbReference>
<dbReference type="SMART" id="SM00133">
    <property type="entry name" value="S_TK_X"/>
    <property type="match status" value="1"/>
</dbReference>
<dbReference type="GeneID" id="20525428"/>
<sequence>MPPSDPSAKSSAASDLKNAVDAALNAVKADSQSRASHASADAAIVAHETRTELEARSKRFTVYKVVVSGPQHRWVIYRRYNDFYELHASLVKLFPKENLPLPAKRLLGNNFDPSFIEQRREGLHSYIQRVLTRPHLLHSQPVRDFLSDGSSVFDPSASPSAGGGIAIPPGGHASTLASPAASISSHPQHQHLVNAASGDQLSRSHASTDSSSTLYSSSPSGGPAGSSSSATLAGPHGPGAGSGSRLAGRPKKAALNDFELLRVIGRGSFGKVVLVRHKTTTRIYALKVISKKAIRQRDEAKHIMAERNVLVQNVKHPFLVGLRYSFQTPEKLYLALDYVNGGELFFHLQRERCFEESRARFYAAEIVSALEYLHSVDIIYRDLKPENILLDAEGHIALTDFGLAKEGVESGRTTSTFCGTPEYLAPEVLRKQDYGKAVDWWCLGVVLFEMIVGLPPFYSRDCNEMYDRILHDKLRFPQKVSSSARSLISLLLIRDPTQRLGGCENGALAVQGHEFFKDIDWALLFNRGYQPPFNPQVDGPLDLRNFDPQFLDEPIPESLRRESALAEAASVAAATAASRGGGGSPLDGGYSTSGADAASTLEEGRIVVDVEIDDAFAGFSYAGDEDSFLSGALADDAFESGYSYFNRGGAAGGPVF</sequence>
<feature type="compositionally biased region" description="Polar residues" evidence="12">
    <location>
        <begin position="175"/>
        <end position="187"/>
    </location>
</feature>
<protein>
    <recommendedName>
        <fullName evidence="2">non-specific serine/threonine protein kinase</fullName>
        <ecNumber evidence="2">2.7.11.1</ecNumber>
    </recommendedName>
</protein>
<dbReference type="STRING" id="691883.A0A058ZFJ5"/>
<evidence type="ECO:0000259" key="13">
    <source>
        <dbReference type="PROSITE" id="PS50011"/>
    </source>
</evidence>
<dbReference type="AlphaFoldDB" id="A0A058ZFJ5"/>
<name>A0A058ZFJ5_FONAL</name>
<organism evidence="16">
    <name type="scientific">Fonticula alba</name>
    <name type="common">Slime mold</name>
    <dbReference type="NCBI Taxonomy" id="691883"/>
    <lineage>
        <taxon>Eukaryota</taxon>
        <taxon>Rotosphaerida</taxon>
        <taxon>Fonticulaceae</taxon>
        <taxon>Fonticula</taxon>
    </lineage>
</organism>
<dbReference type="SMART" id="SM00312">
    <property type="entry name" value="PX"/>
    <property type="match status" value="1"/>
</dbReference>
<evidence type="ECO:0000256" key="3">
    <source>
        <dbReference type="ARBA" id="ARBA00022527"/>
    </source>
</evidence>
<dbReference type="InterPro" id="IPR011009">
    <property type="entry name" value="Kinase-like_dom_sf"/>
</dbReference>
<dbReference type="Gene3D" id="3.30.200.20">
    <property type="entry name" value="Phosphorylase Kinase, domain 1"/>
    <property type="match status" value="1"/>
</dbReference>
<feature type="region of interest" description="Disordered" evidence="12">
    <location>
        <begin position="156"/>
        <end position="248"/>
    </location>
</feature>
<dbReference type="PROSITE" id="PS00107">
    <property type="entry name" value="PROTEIN_KINASE_ATP"/>
    <property type="match status" value="1"/>
</dbReference>
<evidence type="ECO:0000256" key="4">
    <source>
        <dbReference type="ARBA" id="ARBA00022553"/>
    </source>
</evidence>
<dbReference type="GO" id="GO:0035091">
    <property type="term" value="F:phosphatidylinositol binding"/>
    <property type="evidence" value="ECO:0007669"/>
    <property type="project" value="InterPro"/>
</dbReference>
<dbReference type="FunFam" id="1.10.510.10:FF:000008">
    <property type="entry name" value="Non-specific serine/threonine protein kinase"/>
    <property type="match status" value="1"/>
</dbReference>
<dbReference type="Pfam" id="PF00433">
    <property type="entry name" value="Pkinase_C"/>
    <property type="match status" value="1"/>
</dbReference>
<feature type="compositionally biased region" description="Low complexity" evidence="12">
    <location>
        <begin position="156"/>
        <end position="174"/>
    </location>
</feature>
<evidence type="ECO:0000256" key="2">
    <source>
        <dbReference type="ARBA" id="ARBA00012513"/>
    </source>
</evidence>